<dbReference type="Proteomes" id="UP001303046">
    <property type="component" value="Unassembled WGS sequence"/>
</dbReference>
<name>A0ABR1DC90_NECAM</name>
<proteinExistence type="predicted"/>
<reference evidence="1 2" key="1">
    <citation type="submission" date="2023-08" db="EMBL/GenBank/DDBJ databases">
        <title>A Necator americanus chromosomal reference genome.</title>
        <authorList>
            <person name="Ilik V."/>
            <person name="Petrzelkova K.J."/>
            <person name="Pardy F."/>
            <person name="Fuh T."/>
            <person name="Niatou-Singa F.S."/>
            <person name="Gouil Q."/>
            <person name="Baker L."/>
            <person name="Ritchie M.E."/>
            <person name="Jex A.R."/>
            <person name="Gazzola D."/>
            <person name="Li H."/>
            <person name="Toshio Fujiwara R."/>
            <person name="Zhan B."/>
            <person name="Aroian R.V."/>
            <person name="Pafco B."/>
            <person name="Schwarz E.M."/>
        </authorList>
    </citation>
    <scope>NUCLEOTIDE SEQUENCE [LARGE SCALE GENOMIC DNA]</scope>
    <source>
        <strain evidence="1 2">Aroian</strain>
        <tissue evidence="1">Whole animal</tissue>
    </source>
</reference>
<evidence type="ECO:0008006" key="3">
    <source>
        <dbReference type="Google" id="ProtNLM"/>
    </source>
</evidence>
<evidence type="ECO:0000313" key="2">
    <source>
        <dbReference type="Proteomes" id="UP001303046"/>
    </source>
</evidence>
<evidence type="ECO:0000313" key="1">
    <source>
        <dbReference type="EMBL" id="KAK6747880.1"/>
    </source>
</evidence>
<sequence>MRLRFLGFEAAFDSPLRGFLNALRADEVPVRTSAVCTTPFETVTEVRQGAVAGSFLFNSAIKDIMRGTVNQCRADIILAPSGRALTDFEHADDVVIFEKSGKEL</sequence>
<keyword evidence="2" id="KW-1185">Reference proteome</keyword>
<gene>
    <name evidence="1" type="primary">Necator_chrIV.g14132</name>
    <name evidence="1" type="ORF">RB195_000838</name>
</gene>
<protein>
    <recommendedName>
        <fullName evidence="3">Reverse transcriptase domain-containing protein</fullName>
    </recommendedName>
</protein>
<dbReference type="EMBL" id="JAVFWL010000004">
    <property type="protein sequence ID" value="KAK6747880.1"/>
    <property type="molecule type" value="Genomic_DNA"/>
</dbReference>
<comment type="caution">
    <text evidence="1">The sequence shown here is derived from an EMBL/GenBank/DDBJ whole genome shotgun (WGS) entry which is preliminary data.</text>
</comment>
<organism evidence="1 2">
    <name type="scientific">Necator americanus</name>
    <name type="common">Human hookworm</name>
    <dbReference type="NCBI Taxonomy" id="51031"/>
    <lineage>
        <taxon>Eukaryota</taxon>
        <taxon>Metazoa</taxon>
        <taxon>Ecdysozoa</taxon>
        <taxon>Nematoda</taxon>
        <taxon>Chromadorea</taxon>
        <taxon>Rhabditida</taxon>
        <taxon>Rhabditina</taxon>
        <taxon>Rhabditomorpha</taxon>
        <taxon>Strongyloidea</taxon>
        <taxon>Ancylostomatidae</taxon>
        <taxon>Bunostominae</taxon>
        <taxon>Necator</taxon>
    </lineage>
</organism>
<accession>A0ABR1DC90</accession>